<comment type="similarity">
    <text evidence="2 3">Belongs to the small heat shock protein (HSP20) family.</text>
</comment>
<feature type="domain" description="SHSP" evidence="5">
    <location>
        <begin position="78"/>
        <end position="190"/>
    </location>
</feature>
<keyword evidence="1" id="KW-0346">Stress response</keyword>
<dbReference type="Pfam" id="PF00011">
    <property type="entry name" value="HSP20"/>
    <property type="match status" value="1"/>
</dbReference>
<dbReference type="GO" id="GO:0042026">
    <property type="term" value="P:protein refolding"/>
    <property type="evidence" value="ECO:0007669"/>
    <property type="project" value="TreeGrafter"/>
</dbReference>
<dbReference type="GO" id="GO:0051082">
    <property type="term" value="F:unfolded protein binding"/>
    <property type="evidence" value="ECO:0007669"/>
    <property type="project" value="TreeGrafter"/>
</dbReference>
<feature type="compositionally biased region" description="Basic and acidic residues" evidence="4">
    <location>
        <begin position="76"/>
        <end position="96"/>
    </location>
</feature>
<dbReference type="GO" id="GO:0005634">
    <property type="term" value="C:nucleus"/>
    <property type="evidence" value="ECO:0007669"/>
    <property type="project" value="TreeGrafter"/>
</dbReference>
<dbReference type="Proteomes" id="UP001295444">
    <property type="component" value="Chromosome 01"/>
</dbReference>
<evidence type="ECO:0000256" key="1">
    <source>
        <dbReference type="ARBA" id="ARBA00023016"/>
    </source>
</evidence>
<name>A0AAD1VPU2_PELCU</name>
<proteinExistence type="inferred from homology"/>
<dbReference type="PANTHER" id="PTHR45640">
    <property type="entry name" value="HEAT SHOCK PROTEIN HSP-12.2-RELATED"/>
    <property type="match status" value="1"/>
</dbReference>
<evidence type="ECO:0000256" key="3">
    <source>
        <dbReference type="RuleBase" id="RU003616"/>
    </source>
</evidence>
<evidence type="ECO:0000259" key="5">
    <source>
        <dbReference type="PROSITE" id="PS01031"/>
    </source>
</evidence>
<reference evidence="6" key="1">
    <citation type="submission" date="2022-03" db="EMBL/GenBank/DDBJ databases">
        <authorList>
            <person name="Alioto T."/>
            <person name="Alioto T."/>
            <person name="Gomez Garrido J."/>
        </authorList>
    </citation>
    <scope>NUCLEOTIDE SEQUENCE</scope>
</reference>
<dbReference type="InterPro" id="IPR002068">
    <property type="entry name" value="A-crystallin/Hsp20_dom"/>
</dbReference>
<dbReference type="CDD" id="cd06481">
    <property type="entry name" value="ACD_HspB9_like"/>
    <property type="match status" value="1"/>
</dbReference>
<evidence type="ECO:0000256" key="4">
    <source>
        <dbReference type="SAM" id="MobiDB-lite"/>
    </source>
</evidence>
<feature type="region of interest" description="Disordered" evidence="4">
    <location>
        <begin position="69"/>
        <end position="96"/>
    </location>
</feature>
<dbReference type="SUPFAM" id="SSF49764">
    <property type="entry name" value="HSP20-like chaperones"/>
    <property type="match status" value="1"/>
</dbReference>
<feature type="region of interest" description="Disordered" evidence="4">
    <location>
        <begin position="192"/>
        <end position="223"/>
    </location>
</feature>
<dbReference type="PROSITE" id="PS01031">
    <property type="entry name" value="SHSP"/>
    <property type="match status" value="1"/>
</dbReference>
<evidence type="ECO:0000256" key="2">
    <source>
        <dbReference type="PROSITE-ProRule" id="PRU00285"/>
    </source>
</evidence>
<dbReference type="InterPro" id="IPR001436">
    <property type="entry name" value="Alpha-crystallin/sHSP_animal"/>
</dbReference>
<dbReference type="GO" id="GO:0009408">
    <property type="term" value="P:response to heat"/>
    <property type="evidence" value="ECO:0007669"/>
    <property type="project" value="TreeGrafter"/>
</dbReference>
<dbReference type="GO" id="GO:0005737">
    <property type="term" value="C:cytoplasm"/>
    <property type="evidence" value="ECO:0007669"/>
    <property type="project" value="TreeGrafter"/>
</dbReference>
<protein>
    <recommendedName>
        <fullName evidence="5">SHSP domain-containing protein</fullName>
    </recommendedName>
</protein>
<dbReference type="AlphaFoldDB" id="A0AAD1VPU2"/>
<gene>
    <name evidence="6" type="ORF">PECUL_23A056611</name>
</gene>
<accession>A0AAD1VPU2</accession>
<dbReference type="InterPro" id="IPR008978">
    <property type="entry name" value="HSP20-like_chaperone"/>
</dbReference>
<evidence type="ECO:0000313" key="7">
    <source>
        <dbReference type="Proteomes" id="UP001295444"/>
    </source>
</evidence>
<evidence type="ECO:0000313" key="6">
    <source>
        <dbReference type="EMBL" id="CAH2223459.1"/>
    </source>
</evidence>
<dbReference type="PANTHER" id="PTHR45640:SF2">
    <property type="entry name" value="HEAT SHOCK PROTEIN BETA-11-RELATED"/>
    <property type="match status" value="1"/>
</dbReference>
<dbReference type="Gene3D" id="2.60.40.790">
    <property type="match status" value="1"/>
</dbReference>
<dbReference type="EMBL" id="OW240912">
    <property type="protein sequence ID" value="CAH2223459.1"/>
    <property type="molecule type" value="Genomic_DNA"/>
</dbReference>
<sequence length="223" mass="25434">MFPISLLQPSHTPLCVYREPALTLWPATRLIFGQLEDDMLSMRNEMERRMQRVNQAYQLLSQDMDMTRRLAQSRQTGDKKSEQDSPKTDKEGKEHFELSLNVSPFSPDELTVKTEGRRLIVMGKHDQKRDTENGSYFHEYREWKREVELPEDVNPEEVLCSLSEEGQLLLQAPRLALPAAKERPIAITMNRAPVNGEGIPPEPQNSSVSGDPENGLNAVFTSI</sequence>
<keyword evidence="7" id="KW-1185">Reference proteome</keyword>
<organism evidence="6 7">
    <name type="scientific">Pelobates cultripes</name>
    <name type="common">Western spadefoot toad</name>
    <dbReference type="NCBI Taxonomy" id="61616"/>
    <lineage>
        <taxon>Eukaryota</taxon>
        <taxon>Metazoa</taxon>
        <taxon>Chordata</taxon>
        <taxon>Craniata</taxon>
        <taxon>Vertebrata</taxon>
        <taxon>Euteleostomi</taxon>
        <taxon>Amphibia</taxon>
        <taxon>Batrachia</taxon>
        <taxon>Anura</taxon>
        <taxon>Pelobatoidea</taxon>
        <taxon>Pelobatidae</taxon>
        <taxon>Pelobates</taxon>
    </lineage>
</organism>